<accession>V5NWX8</accession>
<dbReference type="GeneID" id="80532700"/>
<proteinExistence type="predicted"/>
<name>V5NWX8_9ALPH</name>
<dbReference type="RefSeq" id="YP_010795542.1">
    <property type="nucleotide sequence ID" value="NC_075701.1"/>
</dbReference>
<reference evidence="1 2" key="1">
    <citation type="journal article" date="2012" name="PLoS ONE">
        <title>The genome of Chelonid herpesvirus 5 harbors atypical genes.</title>
        <authorList>
            <person name="Ackermann M."/>
            <person name="Koriabine M."/>
            <person name="Hartmann-Fritsch F."/>
            <person name="de Jong P.J."/>
            <person name="Lewis T.D."/>
            <person name="Schetle N."/>
            <person name="Work T.M."/>
            <person name="Dagenais J."/>
            <person name="Balazs G.H."/>
            <person name="Leong J.A."/>
        </authorList>
    </citation>
    <scope>NUCLEOTIDE SEQUENCE [LARGE SCALE GENOMIC DNA]</scope>
</reference>
<evidence type="ECO:0000313" key="2">
    <source>
        <dbReference type="Proteomes" id="UP000325782"/>
    </source>
</evidence>
<organism evidence="1 2">
    <name type="scientific">Chelonid alphaherpesvirus 5</name>
    <dbReference type="NCBI Taxonomy" id="702736"/>
    <lineage>
        <taxon>Viruses</taxon>
        <taxon>Duplodnaviria</taxon>
        <taxon>Heunggongvirae</taxon>
        <taxon>Peploviricota</taxon>
        <taxon>Herviviricetes</taxon>
        <taxon>Herpesvirales</taxon>
        <taxon>Orthoherpesviridae</taxon>
        <taxon>Alphaherpesvirinae</taxon>
        <taxon>Scutavirus</taxon>
        <taxon>Scutavirus chelonidalpha5</taxon>
    </lineage>
</organism>
<sequence length="289" mass="32597">MIGRRVDNAHRFGHGLPQLQSASSLGPVYRVPSNVITLRLALKISVRGTRFTRFPVFPLEILYLYETQQVFVHGFVFRTRIVKRRHLHRVSGGDGHKVVRIRRFGHRVHHQAVDRHGLSFPHPLVIDVREIHRAINARARGAFGRSLQLPPLLGIVVVVPHGDGGVVFDGGSGIPTSVIALDARQVGHVHRVPVHCAAPNLLFAQKSLIRTHYRYFFVKKADVKNIRRDVFLPHEHDSLLVILLIGVHVATFSRTFEAHEIATRRQAANLKIFNGRFSQVNSLEHVTQG</sequence>
<gene>
    <name evidence="1" type="primary">HP23</name>
</gene>
<evidence type="ECO:0000313" key="1">
    <source>
        <dbReference type="EMBL" id="AHA93355.1"/>
    </source>
</evidence>
<dbReference type="KEGG" id="vg:80532700"/>
<dbReference type="EMBL" id="HQ878327">
    <property type="protein sequence ID" value="AHA93355.1"/>
    <property type="molecule type" value="Genomic_DNA"/>
</dbReference>
<dbReference type="Proteomes" id="UP000325782">
    <property type="component" value="Segment"/>
</dbReference>
<keyword evidence="2" id="KW-1185">Reference proteome</keyword>
<protein>
    <submittedName>
        <fullName evidence="1">Uncharacterized protein</fullName>
    </submittedName>
</protein>